<dbReference type="InterPro" id="IPR002110">
    <property type="entry name" value="Ankyrin_rpt"/>
</dbReference>
<organism evidence="3 4">
    <name type="scientific">Rhypophila decipiens</name>
    <dbReference type="NCBI Taxonomy" id="261697"/>
    <lineage>
        <taxon>Eukaryota</taxon>
        <taxon>Fungi</taxon>
        <taxon>Dikarya</taxon>
        <taxon>Ascomycota</taxon>
        <taxon>Pezizomycotina</taxon>
        <taxon>Sordariomycetes</taxon>
        <taxon>Sordariomycetidae</taxon>
        <taxon>Sordariales</taxon>
        <taxon>Naviculisporaceae</taxon>
        <taxon>Rhypophila</taxon>
    </lineage>
</organism>
<reference evidence="3" key="2">
    <citation type="submission" date="2023-05" db="EMBL/GenBank/DDBJ databases">
        <authorList>
            <consortium name="Lawrence Berkeley National Laboratory"/>
            <person name="Steindorff A."/>
            <person name="Hensen N."/>
            <person name="Bonometti L."/>
            <person name="Westerberg I."/>
            <person name="Brannstrom I.O."/>
            <person name="Guillou S."/>
            <person name="Cros-Aarteil S."/>
            <person name="Calhoun S."/>
            <person name="Haridas S."/>
            <person name="Kuo A."/>
            <person name="Mondo S."/>
            <person name="Pangilinan J."/>
            <person name="Riley R."/>
            <person name="Labutti K."/>
            <person name="Andreopoulos B."/>
            <person name="Lipzen A."/>
            <person name="Chen C."/>
            <person name="Yanf M."/>
            <person name="Daum C."/>
            <person name="Ng V."/>
            <person name="Clum A."/>
            <person name="Ohm R."/>
            <person name="Martin F."/>
            <person name="Silar P."/>
            <person name="Natvig D."/>
            <person name="Lalanne C."/>
            <person name="Gautier V."/>
            <person name="Ament-Velasquez S.L."/>
            <person name="Kruys A."/>
            <person name="Hutchinson M.I."/>
            <person name="Powell A.J."/>
            <person name="Barry K."/>
            <person name="Miller A.N."/>
            <person name="Grigoriev I.V."/>
            <person name="Debuchy R."/>
            <person name="Gladieux P."/>
            <person name="Thoren M.H."/>
            <person name="Johannesson H."/>
        </authorList>
    </citation>
    <scope>NUCLEOTIDE SEQUENCE</scope>
    <source>
        <strain evidence="3">PSN293</strain>
    </source>
</reference>
<dbReference type="Pfam" id="PF12796">
    <property type="entry name" value="Ank_2"/>
    <property type="match status" value="1"/>
</dbReference>
<evidence type="ECO:0000313" key="3">
    <source>
        <dbReference type="EMBL" id="KAK4208342.1"/>
    </source>
</evidence>
<dbReference type="AlphaFoldDB" id="A0AAN7B390"/>
<feature type="transmembrane region" description="Helical" evidence="2">
    <location>
        <begin position="281"/>
        <end position="299"/>
    </location>
</feature>
<evidence type="ECO:0000256" key="1">
    <source>
        <dbReference type="PROSITE-ProRule" id="PRU00023"/>
    </source>
</evidence>
<dbReference type="Proteomes" id="UP001301769">
    <property type="component" value="Unassembled WGS sequence"/>
</dbReference>
<protein>
    <submittedName>
        <fullName evidence="3">Uncharacterized protein</fullName>
    </submittedName>
</protein>
<proteinExistence type="predicted"/>
<keyword evidence="2" id="KW-1133">Transmembrane helix</keyword>
<dbReference type="PROSITE" id="PS50297">
    <property type="entry name" value="ANK_REP_REGION"/>
    <property type="match status" value="1"/>
</dbReference>
<dbReference type="SUPFAM" id="SSF48403">
    <property type="entry name" value="Ankyrin repeat"/>
    <property type="match status" value="1"/>
</dbReference>
<dbReference type="InterPro" id="IPR036770">
    <property type="entry name" value="Ankyrin_rpt-contain_sf"/>
</dbReference>
<evidence type="ECO:0000313" key="4">
    <source>
        <dbReference type="Proteomes" id="UP001301769"/>
    </source>
</evidence>
<dbReference type="SMART" id="SM00248">
    <property type="entry name" value="ANK"/>
    <property type="match status" value="1"/>
</dbReference>
<evidence type="ECO:0000256" key="2">
    <source>
        <dbReference type="SAM" id="Phobius"/>
    </source>
</evidence>
<sequence>MHRQHEVVERRFPIRRTWSWDHGERRVLSWERKRSRYVKRRSTSASVRDVVRNMLNAEVQENTKHDETPLHLACRAGHLPIMSLLLAYGADRRREVLNNGETALAPVQAVNSWIAGRPGAGKSALMRPHAKDPIHGQSFLSWVPSWKGYSCDSTRNNRSRHDGRQSRTRRIATNIFDGAIIMVGGVPTLAILKFNENLGKCPLPEGLFTWKTILQVYKDYIDKEAEVLDVLSHGWHLLLRYWNQYLPDILVCPRWPVYLLAMSTYSAVGIYHLVHRQPRYWAESGLLVMMVSIILGSWYGVPAMFNSLVLGAFLSLLCCKILD</sequence>
<comment type="caution">
    <text evidence="3">The sequence shown here is derived from an EMBL/GenBank/DDBJ whole genome shotgun (WGS) entry which is preliminary data.</text>
</comment>
<keyword evidence="2" id="KW-0812">Transmembrane</keyword>
<name>A0AAN7B390_9PEZI</name>
<reference evidence="3" key="1">
    <citation type="journal article" date="2023" name="Mol. Phylogenet. Evol.">
        <title>Genome-scale phylogeny and comparative genomics of the fungal order Sordariales.</title>
        <authorList>
            <person name="Hensen N."/>
            <person name="Bonometti L."/>
            <person name="Westerberg I."/>
            <person name="Brannstrom I.O."/>
            <person name="Guillou S."/>
            <person name="Cros-Aarteil S."/>
            <person name="Calhoun S."/>
            <person name="Haridas S."/>
            <person name="Kuo A."/>
            <person name="Mondo S."/>
            <person name="Pangilinan J."/>
            <person name="Riley R."/>
            <person name="LaButti K."/>
            <person name="Andreopoulos B."/>
            <person name="Lipzen A."/>
            <person name="Chen C."/>
            <person name="Yan M."/>
            <person name="Daum C."/>
            <person name="Ng V."/>
            <person name="Clum A."/>
            <person name="Steindorff A."/>
            <person name="Ohm R.A."/>
            <person name="Martin F."/>
            <person name="Silar P."/>
            <person name="Natvig D.O."/>
            <person name="Lalanne C."/>
            <person name="Gautier V."/>
            <person name="Ament-Velasquez S.L."/>
            <person name="Kruys A."/>
            <person name="Hutchinson M.I."/>
            <person name="Powell A.J."/>
            <person name="Barry K."/>
            <person name="Miller A.N."/>
            <person name="Grigoriev I.V."/>
            <person name="Debuchy R."/>
            <person name="Gladieux P."/>
            <person name="Hiltunen Thoren M."/>
            <person name="Johannesson H."/>
        </authorList>
    </citation>
    <scope>NUCLEOTIDE SEQUENCE</scope>
    <source>
        <strain evidence="3">PSN293</strain>
    </source>
</reference>
<dbReference type="Gene3D" id="1.25.40.20">
    <property type="entry name" value="Ankyrin repeat-containing domain"/>
    <property type="match status" value="1"/>
</dbReference>
<feature type="transmembrane region" description="Helical" evidence="2">
    <location>
        <begin position="255"/>
        <end position="274"/>
    </location>
</feature>
<keyword evidence="2" id="KW-0472">Membrane</keyword>
<dbReference type="PROSITE" id="PS50088">
    <property type="entry name" value="ANK_REPEAT"/>
    <property type="match status" value="1"/>
</dbReference>
<feature type="repeat" description="ANK" evidence="1">
    <location>
        <begin position="65"/>
        <end position="91"/>
    </location>
</feature>
<feature type="transmembrane region" description="Helical" evidence="2">
    <location>
        <begin position="171"/>
        <end position="192"/>
    </location>
</feature>
<accession>A0AAN7B390</accession>
<dbReference type="EMBL" id="MU858248">
    <property type="protein sequence ID" value="KAK4208342.1"/>
    <property type="molecule type" value="Genomic_DNA"/>
</dbReference>
<keyword evidence="4" id="KW-1185">Reference proteome</keyword>
<keyword evidence="1" id="KW-0040">ANK repeat</keyword>
<gene>
    <name evidence="3" type="ORF">QBC37DRAFT_392108</name>
</gene>